<sequence length="203" mass="23646">MYFRENLRALRRIYKTSQDELAKFLGYKSFTTIQKWEDGTSIPPMPVIQKLANFFELPIEDMINKNLSRDIVELQPVPVLGTVKTGLGLFAEENISGYEYVAGNDELREYFYLNVVGDSMKNVRIMEGDCVYIRRQDSVENGEIAVVLLENNEVTLKRVFFKKDEMILQPENDDYKPMVFSKEEIEEKGIKIIGKLIHNKIKY</sequence>
<keyword evidence="10" id="KW-1185">Reference proteome</keyword>
<dbReference type="EMBL" id="FUWY01000008">
    <property type="protein sequence ID" value="SJZ98588.1"/>
    <property type="molecule type" value="Genomic_DNA"/>
</dbReference>
<evidence type="ECO:0000313" key="10">
    <source>
        <dbReference type="Proteomes" id="UP000243297"/>
    </source>
</evidence>
<dbReference type="GO" id="GO:0016787">
    <property type="term" value="F:hydrolase activity"/>
    <property type="evidence" value="ECO:0007669"/>
    <property type="project" value="UniProtKB-KW"/>
</dbReference>
<dbReference type="PRINTS" id="PR00726">
    <property type="entry name" value="LEXASERPTASE"/>
</dbReference>
<dbReference type="Pfam" id="PF00717">
    <property type="entry name" value="Peptidase_S24"/>
    <property type="match status" value="1"/>
</dbReference>
<dbReference type="GO" id="GO:0009432">
    <property type="term" value="P:SOS response"/>
    <property type="evidence" value="ECO:0007669"/>
    <property type="project" value="UniProtKB-KW"/>
</dbReference>
<dbReference type="STRING" id="118967.SAMN02745191_2310"/>
<evidence type="ECO:0000256" key="5">
    <source>
        <dbReference type="ARBA" id="ARBA00023204"/>
    </source>
</evidence>
<dbReference type="PROSITE" id="PS50943">
    <property type="entry name" value="HTH_CROC1"/>
    <property type="match status" value="1"/>
</dbReference>
<evidence type="ECO:0000256" key="4">
    <source>
        <dbReference type="ARBA" id="ARBA00022813"/>
    </source>
</evidence>
<dbReference type="OrthoDB" id="9787787at2"/>
<evidence type="ECO:0000256" key="6">
    <source>
        <dbReference type="ARBA" id="ARBA00023236"/>
    </source>
</evidence>
<dbReference type="AlphaFoldDB" id="A0A1T4Q5S4"/>
<dbReference type="GO" id="GO:0003677">
    <property type="term" value="F:DNA binding"/>
    <property type="evidence" value="ECO:0007669"/>
    <property type="project" value="InterPro"/>
</dbReference>
<evidence type="ECO:0000256" key="2">
    <source>
        <dbReference type="ARBA" id="ARBA00022763"/>
    </source>
</evidence>
<dbReference type="InterPro" id="IPR010982">
    <property type="entry name" value="Lambda_DNA-bd_dom_sf"/>
</dbReference>
<dbReference type="Proteomes" id="UP000243297">
    <property type="component" value="Unassembled WGS sequence"/>
</dbReference>
<keyword evidence="2" id="KW-0227">DNA damage</keyword>
<dbReference type="PANTHER" id="PTHR33516">
    <property type="entry name" value="LEXA REPRESSOR"/>
    <property type="match status" value="1"/>
</dbReference>
<reference evidence="10" key="1">
    <citation type="submission" date="2017-02" db="EMBL/GenBank/DDBJ databases">
        <authorList>
            <person name="Varghese N."/>
            <person name="Submissions S."/>
        </authorList>
    </citation>
    <scope>NUCLEOTIDE SEQUENCE [LARGE SCALE GENOMIC DNA]</scope>
    <source>
        <strain evidence="10">ATCC 25662</strain>
    </source>
</reference>
<accession>A0A1T4Q5S4</accession>
<evidence type="ECO:0000256" key="7">
    <source>
        <dbReference type="RuleBase" id="RU003991"/>
    </source>
</evidence>
<dbReference type="InterPro" id="IPR015927">
    <property type="entry name" value="Peptidase_S24_S26A/B/C"/>
</dbReference>
<organism evidence="9 10">
    <name type="scientific">Anaerorhabdus furcosa</name>
    <dbReference type="NCBI Taxonomy" id="118967"/>
    <lineage>
        <taxon>Bacteria</taxon>
        <taxon>Bacillati</taxon>
        <taxon>Bacillota</taxon>
        <taxon>Erysipelotrichia</taxon>
        <taxon>Erysipelotrichales</taxon>
        <taxon>Erysipelotrichaceae</taxon>
        <taxon>Anaerorhabdus</taxon>
    </lineage>
</organism>
<dbReference type="SUPFAM" id="SSF51306">
    <property type="entry name" value="LexA/Signal peptidase"/>
    <property type="match status" value="1"/>
</dbReference>
<keyword evidence="6" id="KW-0742">SOS response</keyword>
<keyword evidence="4 7" id="KW-0068">Autocatalytic cleavage</keyword>
<dbReference type="CDD" id="cd00093">
    <property type="entry name" value="HTH_XRE"/>
    <property type="match status" value="1"/>
</dbReference>
<dbReference type="InterPro" id="IPR039418">
    <property type="entry name" value="LexA-like"/>
</dbReference>
<proteinExistence type="inferred from homology"/>
<evidence type="ECO:0000256" key="1">
    <source>
        <dbReference type="ARBA" id="ARBA00007484"/>
    </source>
</evidence>
<evidence type="ECO:0000256" key="3">
    <source>
        <dbReference type="ARBA" id="ARBA00022801"/>
    </source>
</evidence>
<dbReference type="SUPFAM" id="SSF47413">
    <property type="entry name" value="lambda repressor-like DNA-binding domains"/>
    <property type="match status" value="1"/>
</dbReference>
<dbReference type="InterPro" id="IPR001387">
    <property type="entry name" value="Cro/C1-type_HTH"/>
</dbReference>
<dbReference type="SMART" id="SM00530">
    <property type="entry name" value="HTH_XRE"/>
    <property type="match status" value="1"/>
</dbReference>
<dbReference type="Gene3D" id="1.10.260.40">
    <property type="entry name" value="lambda repressor-like DNA-binding domains"/>
    <property type="match status" value="1"/>
</dbReference>
<dbReference type="InterPro" id="IPR036286">
    <property type="entry name" value="LexA/Signal_pep-like_sf"/>
</dbReference>
<dbReference type="RefSeq" id="WP_159443795.1">
    <property type="nucleotide sequence ID" value="NZ_FUWY01000008.1"/>
</dbReference>
<dbReference type="InterPro" id="IPR050077">
    <property type="entry name" value="LexA_repressor"/>
</dbReference>
<dbReference type="InterPro" id="IPR006197">
    <property type="entry name" value="Peptidase_S24_LexA"/>
</dbReference>
<keyword evidence="3 7" id="KW-0378">Hydrolase</keyword>
<dbReference type="GO" id="GO:0006355">
    <property type="term" value="P:regulation of DNA-templated transcription"/>
    <property type="evidence" value="ECO:0007669"/>
    <property type="project" value="InterPro"/>
</dbReference>
<dbReference type="Pfam" id="PF01381">
    <property type="entry name" value="HTH_3"/>
    <property type="match status" value="1"/>
</dbReference>
<protein>
    <submittedName>
        <fullName evidence="9">Repressor LexA</fullName>
    </submittedName>
</protein>
<dbReference type="GO" id="GO:0006281">
    <property type="term" value="P:DNA repair"/>
    <property type="evidence" value="ECO:0007669"/>
    <property type="project" value="UniProtKB-KW"/>
</dbReference>
<dbReference type="Gene3D" id="2.10.109.10">
    <property type="entry name" value="Umud Fragment, subunit A"/>
    <property type="match status" value="1"/>
</dbReference>
<keyword evidence="5" id="KW-0234">DNA repair</keyword>
<name>A0A1T4Q5S4_9FIRM</name>
<dbReference type="PANTHER" id="PTHR33516:SF2">
    <property type="entry name" value="LEXA REPRESSOR-RELATED"/>
    <property type="match status" value="1"/>
</dbReference>
<evidence type="ECO:0000259" key="8">
    <source>
        <dbReference type="PROSITE" id="PS50943"/>
    </source>
</evidence>
<dbReference type="CDD" id="cd06529">
    <property type="entry name" value="S24_LexA-like"/>
    <property type="match status" value="1"/>
</dbReference>
<comment type="similarity">
    <text evidence="1 7">Belongs to the peptidase S24 family.</text>
</comment>
<gene>
    <name evidence="9" type="ORF">SAMN02745191_2310</name>
</gene>
<feature type="domain" description="HTH cro/C1-type" evidence="8">
    <location>
        <begin position="7"/>
        <end position="62"/>
    </location>
</feature>
<evidence type="ECO:0000313" key="9">
    <source>
        <dbReference type="EMBL" id="SJZ98588.1"/>
    </source>
</evidence>